<dbReference type="KEGG" id="gtt:GUITHDRAFT_145930"/>
<evidence type="ECO:0000256" key="1">
    <source>
        <dbReference type="SAM" id="MobiDB-lite"/>
    </source>
</evidence>
<organism evidence="3">
    <name type="scientific">Guillardia theta (strain CCMP2712)</name>
    <name type="common">Cryptophyte</name>
    <dbReference type="NCBI Taxonomy" id="905079"/>
    <lineage>
        <taxon>Eukaryota</taxon>
        <taxon>Cryptophyceae</taxon>
        <taxon>Pyrenomonadales</taxon>
        <taxon>Geminigeraceae</taxon>
        <taxon>Guillardia</taxon>
    </lineage>
</organism>
<proteinExistence type="predicted"/>
<name>L1IJ28_GUITC</name>
<reference evidence="5" key="2">
    <citation type="submission" date="2012-11" db="EMBL/GenBank/DDBJ databases">
        <authorList>
            <person name="Kuo A."/>
            <person name="Curtis B.A."/>
            <person name="Tanifuji G."/>
            <person name="Burki F."/>
            <person name="Gruber A."/>
            <person name="Irimia M."/>
            <person name="Maruyama S."/>
            <person name="Arias M.C."/>
            <person name="Ball S.G."/>
            <person name="Gile G.H."/>
            <person name="Hirakawa Y."/>
            <person name="Hopkins J.F."/>
            <person name="Rensing S.A."/>
            <person name="Schmutz J."/>
            <person name="Symeonidi A."/>
            <person name="Elias M."/>
            <person name="Eveleigh R.J."/>
            <person name="Herman E.K."/>
            <person name="Klute M.J."/>
            <person name="Nakayama T."/>
            <person name="Obornik M."/>
            <person name="Reyes-Prieto A."/>
            <person name="Armbrust E.V."/>
            <person name="Aves S.J."/>
            <person name="Beiko R.G."/>
            <person name="Coutinho P."/>
            <person name="Dacks J.B."/>
            <person name="Durnford D.G."/>
            <person name="Fast N.M."/>
            <person name="Green B.R."/>
            <person name="Grisdale C."/>
            <person name="Hempe F."/>
            <person name="Henrissat B."/>
            <person name="Hoppner M.P."/>
            <person name="Ishida K.-I."/>
            <person name="Kim E."/>
            <person name="Koreny L."/>
            <person name="Kroth P.G."/>
            <person name="Liu Y."/>
            <person name="Malik S.-B."/>
            <person name="Maier U.G."/>
            <person name="McRose D."/>
            <person name="Mock T."/>
            <person name="Neilson J.A."/>
            <person name="Onodera N.T."/>
            <person name="Poole A.M."/>
            <person name="Pritham E.J."/>
            <person name="Richards T.A."/>
            <person name="Rocap G."/>
            <person name="Roy S.W."/>
            <person name="Sarai C."/>
            <person name="Schaack S."/>
            <person name="Shirato S."/>
            <person name="Slamovits C.H."/>
            <person name="Spencer D.F."/>
            <person name="Suzuki S."/>
            <person name="Worden A.Z."/>
            <person name="Zauner S."/>
            <person name="Barry K."/>
            <person name="Bell C."/>
            <person name="Bharti A.K."/>
            <person name="Crow J.A."/>
            <person name="Grimwood J."/>
            <person name="Kramer R."/>
            <person name="Lindquist E."/>
            <person name="Lucas S."/>
            <person name="Salamov A."/>
            <person name="McFadden G.I."/>
            <person name="Lane C.E."/>
            <person name="Keeling P.J."/>
            <person name="Gray M.W."/>
            <person name="Grigoriev I.V."/>
            <person name="Archibald J.M."/>
        </authorList>
    </citation>
    <scope>NUCLEOTIDE SEQUENCE</scope>
    <source>
        <strain evidence="5">CCMP2712</strain>
    </source>
</reference>
<dbReference type="PaxDb" id="55529-EKX36246"/>
<dbReference type="HOGENOM" id="CLU_2077561_0_0_1"/>
<accession>L1IJ28</accession>
<dbReference type="Proteomes" id="UP000011087">
    <property type="component" value="Unassembled WGS sequence"/>
</dbReference>
<dbReference type="EMBL" id="JH993077">
    <property type="protein sequence ID" value="EKX36246.1"/>
    <property type="molecule type" value="Genomic_DNA"/>
</dbReference>
<keyword evidence="2" id="KW-0732">Signal</keyword>
<sequence>MSSSTPLSSFLSFFGTGALVSVVPTHHNLPPSFPVDLPPLSCLPSSPSQHGLSVVLMLPESATAELQAADERASGNSSWQLQIGPPYTLEPLEPSEPGAQDEATEQWKELKHNYARSF</sequence>
<dbReference type="AlphaFoldDB" id="L1IJ28"/>
<evidence type="ECO:0000313" key="4">
    <source>
        <dbReference type="EnsemblProtists" id="EKX36246"/>
    </source>
</evidence>
<keyword evidence="5" id="KW-1185">Reference proteome</keyword>
<reference evidence="4" key="3">
    <citation type="submission" date="2015-06" db="UniProtKB">
        <authorList>
            <consortium name="EnsemblProtists"/>
        </authorList>
    </citation>
    <scope>IDENTIFICATION</scope>
</reference>
<dbReference type="RefSeq" id="XP_005823226.1">
    <property type="nucleotide sequence ID" value="XM_005823169.1"/>
</dbReference>
<feature type="chain" id="PRO_5008770126" evidence="2">
    <location>
        <begin position="19"/>
        <end position="118"/>
    </location>
</feature>
<dbReference type="GeneID" id="17292984"/>
<evidence type="ECO:0000313" key="5">
    <source>
        <dbReference type="Proteomes" id="UP000011087"/>
    </source>
</evidence>
<feature type="region of interest" description="Disordered" evidence="1">
    <location>
        <begin position="69"/>
        <end position="105"/>
    </location>
</feature>
<reference evidence="3 5" key="1">
    <citation type="journal article" date="2012" name="Nature">
        <title>Algal genomes reveal evolutionary mosaicism and the fate of nucleomorphs.</title>
        <authorList>
            <consortium name="DOE Joint Genome Institute"/>
            <person name="Curtis B.A."/>
            <person name="Tanifuji G."/>
            <person name="Burki F."/>
            <person name="Gruber A."/>
            <person name="Irimia M."/>
            <person name="Maruyama S."/>
            <person name="Arias M.C."/>
            <person name="Ball S.G."/>
            <person name="Gile G.H."/>
            <person name="Hirakawa Y."/>
            <person name="Hopkins J.F."/>
            <person name="Kuo A."/>
            <person name="Rensing S.A."/>
            <person name="Schmutz J."/>
            <person name="Symeonidi A."/>
            <person name="Elias M."/>
            <person name="Eveleigh R.J."/>
            <person name="Herman E.K."/>
            <person name="Klute M.J."/>
            <person name="Nakayama T."/>
            <person name="Obornik M."/>
            <person name="Reyes-Prieto A."/>
            <person name="Armbrust E.V."/>
            <person name="Aves S.J."/>
            <person name="Beiko R.G."/>
            <person name="Coutinho P."/>
            <person name="Dacks J.B."/>
            <person name="Durnford D.G."/>
            <person name="Fast N.M."/>
            <person name="Green B.R."/>
            <person name="Grisdale C.J."/>
            <person name="Hempel F."/>
            <person name="Henrissat B."/>
            <person name="Hoppner M.P."/>
            <person name="Ishida K."/>
            <person name="Kim E."/>
            <person name="Koreny L."/>
            <person name="Kroth P.G."/>
            <person name="Liu Y."/>
            <person name="Malik S.B."/>
            <person name="Maier U.G."/>
            <person name="McRose D."/>
            <person name="Mock T."/>
            <person name="Neilson J.A."/>
            <person name="Onodera N.T."/>
            <person name="Poole A.M."/>
            <person name="Pritham E.J."/>
            <person name="Richards T.A."/>
            <person name="Rocap G."/>
            <person name="Roy S.W."/>
            <person name="Sarai C."/>
            <person name="Schaack S."/>
            <person name="Shirato S."/>
            <person name="Slamovits C.H."/>
            <person name="Spencer D.F."/>
            <person name="Suzuki S."/>
            <person name="Worden A.Z."/>
            <person name="Zauner S."/>
            <person name="Barry K."/>
            <person name="Bell C."/>
            <person name="Bharti A.K."/>
            <person name="Crow J.A."/>
            <person name="Grimwood J."/>
            <person name="Kramer R."/>
            <person name="Lindquist E."/>
            <person name="Lucas S."/>
            <person name="Salamov A."/>
            <person name="McFadden G.I."/>
            <person name="Lane C.E."/>
            <person name="Keeling P.J."/>
            <person name="Gray M.W."/>
            <person name="Grigoriev I.V."/>
            <person name="Archibald J.M."/>
        </authorList>
    </citation>
    <scope>NUCLEOTIDE SEQUENCE</scope>
    <source>
        <strain evidence="3 5">CCMP2712</strain>
    </source>
</reference>
<protein>
    <submittedName>
        <fullName evidence="3 4">Uncharacterized protein</fullName>
    </submittedName>
</protein>
<evidence type="ECO:0000256" key="2">
    <source>
        <dbReference type="SAM" id="SignalP"/>
    </source>
</evidence>
<feature type="signal peptide" evidence="2">
    <location>
        <begin position="1"/>
        <end position="18"/>
    </location>
</feature>
<dbReference type="EnsemblProtists" id="EKX36246">
    <property type="protein sequence ID" value="EKX36246"/>
    <property type="gene ID" value="GUITHDRAFT_145930"/>
</dbReference>
<gene>
    <name evidence="3" type="ORF">GUITHDRAFT_145930</name>
</gene>
<evidence type="ECO:0000313" key="3">
    <source>
        <dbReference type="EMBL" id="EKX36246.1"/>
    </source>
</evidence>